<feature type="region of interest" description="Disordered" evidence="1">
    <location>
        <begin position="95"/>
        <end position="144"/>
    </location>
</feature>
<dbReference type="Proteomes" id="UP000092743">
    <property type="component" value="Plasmid p101287"/>
</dbReference>
<geneLocation type="plasmid" evidence="2 4">
    <name>p101287</name>
</geneLocation>
<dbReference type="AlphaFoldDB" id="A0A9X7G1Q7"/>
<evidence type="ECO:0000313" key="3">
    <source>
        <dbReference type="EMBL" id="PFT90984.1"/>
    </source>
</evidence>
<proteinExistence type="predicted"/>
<reference evidence="3 5" key="2">
    <citation type="submission" date="2017-09" db="EMBL/GenBank/DDBJ databases">
        <title>Large-scale bioinformatics analysis of Bacillus genomes uncovers conserved roles of natural products in bacterial physiology.</title>
        <authorList>
            <consortium name="Agbiome Team Llc"/>
            <person name="Bleich R.M."/>
            <person name="Grubbs K.J."/>
            <person name="Santa Maria K.C."/>
            <person name="Allen S.E."/>
            <person name="Farag S."/>
            <person name="Shank E.A."/>
            <person name="Bowers A."/>
        </authorList>
    </citation>
    <scope>NUCLEOTIDE SEQUENCE [LARGE SCALE GENOMIC DNA]</scope>
    <source>
        <strain evidence="3 5">AFS064137</strain>
    </source>
</reference>
<dbReference type="Proteomes" id="UP000225910">
    <property type="component" value="Unassembled WGS sequence"/>
</dbReference>
<dbReference type="EMBL" id="CP015356">
    <property type="protein sequence ID" value="ANS52399.1"/>
    <property type="molecule type" value="Genomic_DNA"/>
</dbReference>
<dbReference type="EMBL" id="NVCU01000125">
    <property type="protein sequence ID" value="PFT90984.1"/>
    <property type="molecule type" value="Genomic_DNA"/>
</dbReference>
<feature type="compositionally biased region" description="Basic and acidic residues" evidence="1">
    <location>
        <begin position="119"/>
        <end position="131"/>
    </location>
</feature>
<name>A0A9X7G1Q7_BACTU</name>
<accession>A0A9X7G1Q7</accession>
<dbReference type="RefSeq" id="WP_065487104.1">
    <property type="nucleotide sequence ID" value="NZ_CP015356.1"/>
</dbReference>
<evidence type="ECO:0000313" key="5">
    <source>
        <dbReference type="Proteomes" id="UP000225910"/>
    </source>
</evidence>
<keyword evidence="2" id="KW-0614">Plasmid</keyword>
<protein>
    <submittedName>
        <fullName evidence="3">Uncharacterized protein</fullName>
    </submittedName>
</protein>
<sequence length="144" mass="16702">MKAKGKPEQYGWKLKKVNDPDFWEWYENQDNIGDSLVTLAQFFIKQYGTLDVKSFEAQQAMHRDLLMKDEFYQELPQMKALLQGNTVMTVPQMTVEKPSVQNVKSSKDEPVETESTSEEETKPKVKQELPKRNLFGGVNKENLI</sequence>
<reference evidence="2 4" key="1">
    <citation type="submission" date="2016-04" db="EMBL/GenBank/DDBJ databases">
        <title>High quality genome of the nematocidal Bacillus thuringiensis MYBT18246.</title>
        <authorList>
            <person name="Hollensteiner J."/>
            <person name="Poehlein A."/>
            <person name="Sproeer C."/>
            <person name="Bunk B."/>
            <person name="Rosenstiel P."/>
            <person name="Schulenburg H."/>
            <person name="Liesegang H."/>
        </authorList>
    </citation>
    <scope>NUCLEOTIDE SEQUENCE [LARGE SCALE GENOMIC DNA]</scope>
    <source>
        <strain evidence="2 4">MYBT18246</strain>
        <plasmid evidence="2 4">p101287</plasmid>
    </source>
</reference>
<evidence type="ECO:0000256" key="1">
    <source>
        <dbReference type="SAM" id="MobiDB-lite"/>
    </source>
</evidence>
<evidence type="ECO:0000313" key="4">
    <source>
        <dbReference type="Proteomes" id="UP000092743"/>
    </source>
</evidence>
<gene>
    <name evidence="2" type="ORF">BT246_71090</name>
    <name evidence="3" type="ORF">COK81_15800</name>
</gene>
<organism evidence="3 5">
    <name type="scientific">Bacillus thuringiensis</name>
    <dbReference type="NCBI Taxonomy" id="1428"/>
    <lineage>
        <taxon>Bacteria</taxon>
        <taxon>Bacillati</taxon>
        <taxon>Bacillota</taxon>
        <taxon>Bacilli</taxon>
        <taxon>Bacillales</taxon>
        <taxon>Bacillaceae</taxon>
        <taxon>Bacillus</taxon>
        <taxon>Bacillus cereus group</taxon>
    </lineage>
</organism>
<evidence type="ECO:0000313" key="2">
    <source>
        <dbReference type="EMBL" id="ANS52399.1"/>
    </source>
</evidence>